<sequence length="423" mass="48598">MNAYWFNKLLELLKVQTNSENEKLMVLYLDEQLGKLKLPYYIDAAGNIIVTKGKAKTYPCVTSHMDTVHDFVNNFKVYEDIDNKDTLFAMDNKRRVGIGGDDKCGIFACLYMLEMLPQIKVVFFSREECGCKGSTAIDKAFFADCRYLIQLDRRGSRDFIQTYWGNKTISHDFSSEIGNVKKKYKYKNQAGTVTDVMKLWNNKVGISCINLSCGYYQPHSDYEYISIKDLWHSIKFTEEIIHTMKPKRYVSLPPPPTANTMVSTGYAKPTYSQCDECRKWIVDTLVYNVLGDTGNGNKRLCWNCKKEWLDKKNKKKGEYSKLPNGEIVLFACFECGVLPAEMKAGDSLKYAKDGHLYCDKCMSVLFTFDTKPEKCFNCNKVIPKDHKIIERFGVRVCEDCATPSDTIVTKDSEYFNGEMGYIK</sequence>
<evidence type="ECO:0000313" key="3">
    <source>
        <dbReference type="EMBL" id="GAG73362.1"/>
    </source>
</evidence>
<name>X1AVV1_9ZZZZ</name>
<accession>X1AVV1</accession>
<organism evidence="3">
    <name type="scientific">marine sediment metagenome</name>
    <dbReference type="NCBI Taxonomy" id="412755"/>
    <lineage>
        <taxon>unclassified sequences</taxon>
        <taxon>metagenomes</taxon>
        <taxon>ecological metagenomes</taxon>
    </lineage>
</organism>
<feature type="domain" description="Peptidase M28" evidence="2">
    <location>
        <begin position="48"/>
        <end position="187"/>
    </location>
</feature>
<proteinExistence type="predicted"/>
<evidence type="ECO:0000256" key="1">
    <source>
        <dbReference type="ARBA" id="ARBA00001947"/>
    </source>
</evidence>
<dbReference type="EMBL" id="BART01001806">
    <property type="protein sequence ID" value="GAG73362.1"/>
    <property type="molecule type" value="Genomic_DNA"/>
</dbReference>
<comment type="cofactor">
    <cofactor evidence="1">
        <name>Zn(2+)</name>
        <dbReference type="ChEBI" id="CHEBI:29105"/>
    </cofactor>
</comment>
<dbReference type="SUPFAM" id="SSF53187">
    <property type="entry name" value="Zn-dependent exopeptidases"/>
    <property type="match status" value="1"/>
</dbReference>
<dbReference type="PANTHER" id="PTHR42994:SF2">
    <property type="entry name" value="PEPTIDASE"/>
    <property type="match status" value="1"/>
</dbReference>
<protein>
    <recommendedName>
        <fullName evidence="2">Peptidase M28 domain-containing protein</fullName>
    </recommendedName>
</protein>
<dbReference type="Gene3D" id="3.40.630.10">
    <property type="entry name" value="Zn peptidases"/>
    <property type="match status" value="1"/>
</dbReference>
<dbReference type="PANTHER" id="PTHR42994">
    <property type="entry name" value="PEPTIDASE T"/>
    <property type="match status" value="1"/>
</dbReference>
<reference evidence="3" key="1">
    <citation type="journal article" date="2014" name="Front. Microbiol.">
        <title>High frequency of phylogenetically diverse reductive dehalogenase-homologous genes in deep subseafloor sedimentary metagenomes.</title>
        <authorList>
            <person name="Kawai M."/>
            <person name="Futagami T."/>
            <person name="Toyoda A."/>
            <person name="Takaki Y."/>
            <person name="Nishi S."/>
            <person name="Hori S."/>
            <person name="Arai W."/>
            <person name="Tsubouchi T."/>
            <person name="Morono Y."/>
            <person name="Uchiyama I."/>
            <person name="Ito T."/>
            <person name="Fujiyama A."/>
            <person name="Inagaki F."/>
            <person name="Takami H."/>
        </authorList>
    </citation>
    <scope>NUCLEOTIDE SEQUENCE</scope>
    <source>
        <strain evidence="3">Expedition CK06-06</strain>
    </source>
</reference>
<gene>
    <name evidence="3" type="ORF">S01H4_06015</name>
</gene>
<dbReference type="InterPro" id="IPR007484">
    <property type="entry name" value="Peptidase_M28"/>
</dbReference>
<evidence type="ECO:0000259" key="2">
    <source>
        <dbReference type="Pfam" id="PF04389"/>
    </source>
</evidence>
<dbReference type="AlphaFoldDB" id="X1AVV1"/>
<comment type="caution">
    <text evidence="3">The sequence shown here is derived from an EMBL/GenBank/DDBJ whole genome shotgun (WGS) entry which is preliminary data.</text>
</comment>
<dbReference type="Pfam" id="PF04389">
    <property type="entry name" value="Peptidase_M28"/>
    <property type="match status" value="1"/>
</dbReference>